<dbReference type="AlphaFoldDB" id="A0A1C3XU72"/>
<organism evidence="1 2">
    <name type="scientific">Bradyrhizobium shewense</name>
    <dbReference type="NCBI Taxonomy" id="1761772"/>
    <lineage>
        <taxon>Bacteria</taxon>
        <taxon>Pseudomonadati</taxon>
        <taxon>Pseudomonadota</taxon>
        <taxon>Alphaproteobacteria</taxon>
        <taxon>Hyphomicrobiales</taxon>
        <taxon>Nitrobacteraceae</taxon>
        <taxon>Bradyrhizobium</taxon>
    </lineage>
</organism>
<keyword evidence="2" id="KW-1185">Reference proteome</keyword>
<gene>
    <name evidence="1" type="ORF">GA0061098_105710</name>
</gene>
<name>A0A1C3XU72_9BRAD</name>
<evidence type="ECO:0000313" key="2">
    <source>
        <dbReference type="Proteomes" id="UP000199184"/>
    </source>
</evidence>
<sequence>MLTVEECRKLATDYRSEAAEIGVSQRKANVLRNIANSLSGLASQYEMLTAIADEERRGLAK</sequence>
<protein>
    <submittedName>
        <fullName evidence="1">Uncharacterized protein</fullName>
    </submittedName>
</protein>
<proteinExistence type="predicted"/>
<reference evidence="2" key="1">
    <citation type="submission" date="2016-08" db="EMBL/GenBank/DDBJ databases">
        <authorList>
            <person name="Varghese N."/>
            <person name="Submissions Spin"/>
        </authorList>
    </citation>
    <scope>NUCLEOTIDE SEQUENCE [LARGE SCALE GENOMIC DNA]</scope>
    <source>
        <strain evidence="2">ERR11</strain>
    </source>
</reference>
<dbReference type="EMBL" id="FMAI01000057">
    <property type="protein sequence ID" value="SCB55857.1"/>
    <property type="molecule type" value="Genomic_DNA"/>
</dbReference>
<evidence type="ECO:0000313" key="1">
    <source>
        <dbReference type="EMBL" id="SCB55857.1"/>
    </source>
</evidence>
<accession>A0A1C3XU72</accession>
<dbReference type="Proteomes" id="UP000199184">
    <property type="component" value="Unassembled WGS sequence"/>
</dbReference>
<dbReference type="RefSeq" id="WP_245323960.1">
    <property type="nucleotide sequence ID" value="NZ_FMAI01000057.1"/>
</dbReference>